<keyword evidence="3 6" id="KW-0812">Transmembrane</keyword>
<feature type="transmembrane region" description="Helical" evidence="6">
    <location>
        <begin position="351"/>
        <end position="368"/>
    </location>
</feature>
<evidence type="ECO:0000256" key="5">
    <source>
        <dbReference type="ARBA" id="ARBA00023136"/>
    </source>
</evidence>
<comment type="subcellular location">
    <subcellularLocation>
        <location evidence="1">Cell membrane</location>
        <topology evidence="1">Multi-pass membrane protein</topology>
    </subcellularLocation>
</comment>
<keyword evidence="2" id="KW-1003">Cell membrane</keyword>
<feature type="transmembrane region" description="Helical" evidence="6">
    <location>
        <begin position="261"/>
        <end position="288"/>
    </location>
</feature>
<feature type="transmembrane region" description="Helical" evidence="6">
    <location>
        <begin position="692"/>
        <end position="720"/>
    </location>
</feature>
<sequence length="771" mass="82765">MSVALVFFSHYRRHPGQLAALLLILACAAALWSGVQALTGGAREAVAGASEALQPRFAIERNDGQAVTVADFAHLRRAGACVTPQLELRIGADAPRLLGIDPFSAACLGDAGSGAAQLPLLLDALDRPLVLGRAGDLAHWRRLRPQPDFEGQVVAQLPAGLLLADIAVVEHLSGAQETRLELLSDADGSAALPAGYRRHLVDYGVESDPLVDAFLLSLDALALLALLVAALLLRSVYRLALVQRRRTLDILHRVGVTRRRLHLCLGLEVLLLVLIGGLAGSGGGLLLARLLSDGFEATLDGLYDVGTMAGPAAFIDVGPGALLLLLSLTAWSALDLWRRPGAGKGGGRRRLAPVVALLLLAGAVLLTAKSLGVIYAASAATLLAAGLLMPPLLAWLLEPRTGSGAGSLWEWSRSEMAALSRLLSLPLVALAFAVAASVAVQAMVASFESTFERWLEQRLQGDLYLDPGRPLPAADDWRARLEALPGVAGVLPMVRGQGLLNDRPVDILGVDPGSPLLGGWRFLAGDPAPWQMLDDDAVLINEQLARRRALAPGERVELRLGEQLLQRWVLAVYADYGRPEAEVLLPLEALPADLPRRYASFVLQLDGADWSDWSRRYDWLADSRLRDQQSLKAAARAAFDRTFRLTRTLEHLTLALAGLALALMALAMLRLRRGVYSLLFAWGLPRNELRRILVLQAMLVTGLLGLLAIPLGLFLGWVLVAKINPAAFGWSLPLGLYPGFWLQVWLLCLLIGALAGLVQGDPVRLESLKNE</sequence>
<feature type="transmembrane region" description="Helical" evidence="6">
    <location>
        <begin position="740"/>
        <end position="758"/>
    </location>
</feature>
<keyword evidence="4 6" id="KW-1133">Transmembrane helix</keyword>
<dbReference type="PANTHER" id="PTHR30287">
    <property type="entry name" value="MEMBRANE COMPONENT OF PREDICTED ABC SUPERFAMILY METABOLITE UPTAKE TRANSPORTER"/>
    <property type="match status" value="1"/>
</dbReference>
<dbReference type="Pfam" id="PF02687">
    <property type="entry name" value="FtsX"/>
    <property type="match status" value="2"/>
</dbReference>
<proteinExistence type="predicted"/>
<feature type="transmembrane region" description="Helical" evidence="6">
    <location>
        <begin position="308"/>
        <end position="331"/>
    </location>
</feature>
<dbReference type="Pfam" id="PF12704">
    <property type="entry name" value="MacB_PCD"/>
    <property type="match status" value="1"/>
</dbReference>
<dbReference type="PANTHER" id="PTHR30287:SF2">
    <property type="entry name" value="BLL1001 PROTEIN"/>
    <property type="match status" value="1"/>
</dbReference>
<feature type="domain" description="ABC3 transporter permease C-terminal" evidence="7">
    <location>
        <begin position="652"/>
        <end position="758"/>
    </location>
</feature>
<evidence type="ECO:0000259" key="7">
    <source>
        <dbReference type="Pfam" id="PF02687"/>
    </source>
</evidence>
<name>A0A917ZFJ7_9GAMM</name>
<organism evidence="9 10">
    <name type="scientific">Marinobacterium nitratireducens</name>
    <dbReference type="NCBI Taxonomy" id="518897"/>
    <lineage>
        <taxon>Bacteria</taxon>
        <taxon>Pseudomonadati</taxon>
        <taxon>Pseudomonadota</taxon>
        <taxon>Gammaproteobacteria</taxon>
        <taxon>Oceanospirillales</taxon>
        <taxon>Oceanospirillaceae</taxon>
        <taxon>Marinobacterium</taxon>
    </lineage>
</organism>
<evidence type="ECO:0000259" key="8">
    <source>
        <dbReference type="Pfam" id="PF12704"/>
    </source>
</evidence>
<feature type="transmembrane region" description="Helical" evidence="6">
    <location>
        <begin position="374"/>
        <end position="397"/>
    </location>
</feature>
<protein>
    <submittedName>
        <fullName evidence="9">ABC transporter permease</fullName>
    </submittedName>
</protein>
<feature type="domain" description="ABC3 transporter permease C-terminal" evidence="7">
    <location>
        <begin position="221"/>
        <end position="333"/>
    </location>
</feature>
<dbReference type="RefSeq" id="WP_188860758.1">
    <property type="nucleotide sequence ID" value="NZ_BMLT01000005.1"/>
</dbReference>
<feature type="transmembrane region" description="Helical" evidence="6">
    <location>
        <begin position="418"/>
        <end position="440"/>
    </location>
</feature>
<evidence type="ECO:0000313" key="9">
    <source>
        <dbReference type="EMBL" id="GGO82248.1"/>
    </source>
</evidence>
<evidence type="ECO:0000256" key="6">
    <source>
        <dbReference type="SAM" id="Phobius"/>
    </source>
</evidence>
<dbReference type="GO" id="GO:0005886">
    <property type="term" value="C:plasma membrane"/>
    <property type="evidence" value="ECO:0007669"/>
    <property type="project" value="UniProtKB-SubCell"/>
</dbReference>
<evidence type="ECO:0000256" key="3">
    <source>
        <dbReference type="ARBA" id="ARBA00022692"/>
    </source>
</evidence>
<evidence type="ECO:0000256" key="2">
    <source>
        <dbReference type="ARBA" id="ARBA00022475"/>
    </source>
</evidence>
<feature type="transmembrane region" description="Helical" evidence="6">
    <location>
        <begin position="652"/>
        <end position="671"/>
    </location>
</feature>
<evidence type="ECO:0000256" key="1">
    <source>
        <dbReference type="ARBA" id="ARBA00004651"/>
    </source>
</evidence>
<feature type="domain" description="MacB-like periplasmic core" evidence="8">
    <location>
        <begin position="427"/>
        <end position="606"/>
    </location>
</feature>
<evidence type="ECO:0000256" key="4">
    <source>
        <dbReference type="ARBA" id="ARBA00022989"/>
    </source>
</evidence>
<feature type="transmembrane region" description="Helical" evidence="6">
    <location>
        <begin position="220"/>
        <end position="240"/>
    </location>
</feature>
<dbReference type="EMBL" id="BMLT01000005">
    <property type="protein sequence ID" value="GGO82248.1"/>
    <property type="molecule type" value="Genomic_DNA"/>
</dbReference>
<comment type="caution">
    <text evidence="9">The sequence shown here is derived from an EMBL/GenBank/DDBJ whole genome shotgun (WGS) entry which is preliminary data.</text>
</comment>
<keyword evidence="5 6" id="KW-0472">Membrane</keyword>
<evidence type="ECO:0000313" key="10">
    <source>
        <dbReference type="Proteomes" id="UP000599578"/>
    </source>
</evidence>
<reference evidence="9 10" key="1">
    <citation type="journal article" date="2014" name="Int. J. Syst. Evol. Microbiol.">
        <title>Complete genome sequence of Corynebacterium casei LMG S-19264T (=DSM 44701T), isolated from a smear-ripened cheese.</title>
        <authorList>
            <consortium name="US DOE Joint Genome Institute (JGI-PGF)"/>
            <person name="Walter F."/>
            <person name="Albersmeier A."/>
            <person name="Kalinowski J."/>
            <person name="Ruckert C."/>
        </authorList>
    </citation>
    <scope>NUCLEOTIDE SEQUENCE [LARGE SCALE GENOMIC DNA]</scope>
    <source>
        <strain evidence="9 10">CGMCC 1.7286</strain>
    </source>
</reference>
<dbReference type="InterPro" id="IPR038766">
    <property type="entry name" value="Membrane_comp_ABC_pdt"/>
</dbReference>
<keyword evidence="10" id="KW-1185">Reference proteome</keyword>
<dbReference type="InterPro" id="IPR025857">
    <property type="entry name" value="MacB_PCD"/>
</dbReference>
<dbReference type="Proteomes" id="UP000599578">
    <property type="component" value="Unassembled WGS sequence"/>
</dbReference>
<dbReference type="AlphaFoldDB" id="A0A917ZFJ7"/>
<gene>
    <name evidence="9" type="ORF">GCM10011348_23190</name>
</gene>
<accession>A0A917ZFJ7</accession>
<dbReference type="InterPro" id="IPR003838">
    <property type="entry name" value="ABC3_permease_C"/>
</dbReference>